<comment type="caution">
    <text evidence="1">The sequence shown here is derived from an EMBL/GenBank/DDBJ whole genome shotgun (WGS) entry which is preliminary data.</text>
</comment>
<dbReference type="STRING" id="1244083.CSUNSWCD_1479"/>
<dbReference type="RefSeq" id="WP_009497283.1">
    <property type="nucleotide sequence ID" value="NZ_AMZQ01000021.1"/>
</dbReference>
<dbReference type="PATRIC" id="fig|1244083.3.peg.2460"/>
<dbReference type="AlphaFoldDB" id="M5IH41"/>
<evidence type="ECO:0000313" key="1">
    <source>
        <dbReference type="EMBL" id="EKU10115.1"/>
    </source>
</evidence>
<dbReference type="OrthoDB" id="9952704at2"/>
<evidence type="ECO:0000313" key="2">
    <source>
        <dbReference type="Proteomes" id="UP000011939"/>
    </source>
</evidence>
<proteinExistence type="predicted"/>
<name>M5IH41_9BACT</name>
<reference evidence="1 2" key="1">
    <citation type="journal article" date="2013" name="Genome Announc.">
        <title>Genome Sequence of Campylobacter showae UNSWCD, Isolated from a Patient with Crohn's Disease.</title>
        <authorList>
            <person name="Tay A.P."/>
            <person name="Kaakoush N.O."/>
            <person name="Deshpande N.P."/>
            <person name="Chen Z."/>
            <person name="Mitchell H."/>
            <person name="Wilkins M.R."/>
        </authorList>
    </citation>
    <scope>NUCLEOTIDE SEQUENCE [LARGE SCALE GENOMIC DNA]</scope>
    <source>
        <strain evidence="1 2">CSUNSWCD</strain>
    </source>
</reference>
<dbReference type="EMBL" id="AMZQ01000021">
    <property type="protein sequence ID" value="EKU10115.1"/>
    <property type="molecule type" value="Genomic_DNA"/>
</dbReference>
<dbReference type="Proteomes" id="UP000011939">
    <property type="component" value="Unassembled WGS sequence"/>
</dbReference>
<protein>
    <submittedName>
        <fullName evidence="1">Uncharacterized protein</fullName>
    </submittedName>
</protein>
<gene>
    <name evidence="1" type="ORF">CSUNSWCD_1479</name>
</gene>
<sequence length="212" mass="24532">MAIDRVELIMQAVECNKVQAMIYEDEIRDIPDSRLMDFFKFRLQFLERYVSKELAMKKAITAYKTILAKEAIKQGKYAFDSLEAMIDFIRQAYKGQEFCYGVPPFYDVVRLAIDEDGDIINKFSVNSYGKYPKLSGEDTQAVFEWLFNHQYRIGEVKFISVENSARYQAKKQEIELREKGQDQIIDKINKDPDAPLPISPKVGAMLAIRTAV</sequence>
<accession>M5IH41</accession>
<dbReference type="eggNOG" id="ENOG502ZY6D">
    <property type="taxonomic scope" value="Bacteria"/>
</dbReference>
<organism evidence="1 2">
    <name type="scientific">Campylobacter showae CSUNSWCD</name>
    <dbReference type="NCBI Taxonomy" id="1244083"/>
    <lineage>
        <taxon>Bacteria</taxon>
        <taxon>Pseudomonadati</taxon>
        <taxon>Campylobacterota</taxon>
        <taxon>Epsilonproteobacteria</taxon>
        <taxon>Campylobacterales</taxon>
        <taxon>Campylobacteraceae</taxon>
        <taxon>Campylobacter</taxon>
    </lineage>
</organism>